<evidence type="ECO:0000259" key="4">
    <source>
        <dbReference type="PROSITE" id="PS51898"/>
    </source>
</evidence>
<evidence type="ECO:0000313" key="6">
    <source>
        <dbReference type="Proteomes" id="UP000284277"/>
    </source>
</evidence>
<dbReference type="Gene3D" id="1.10.150.130">
    <property type="match status" value="1"/>
</dbReference>
<dbReference type="InterPro" id="IPR002104">
    <property type="entry name" value="Integrase_catalytic"/>
</dbReference>
<gene>
    <name evidence="5" type="ORF">BET01_14220</name>
</gene>
<proteinExistence type="inferred from homology"/>
<dbReference type="OrthoDB" id="111144at2"/>
<feature type="domain" description="Tyr recombinase" evidence="4">
    <location>
        <begin position="163"/>
        <end position="359"/>
    </location>
</feature>
<dbReference type="RefSeq" id="WP_120195737.1">
    <property type="nucleotide sequence ID" value="NZ_MCIA01000006.1"/>
</dbReference>
<dbReference type="Pfam" id="PF00589">
    <property type="entry name" value="Phage_integrase"/>
    <property type="match status" value="1"/>
</dbReference>
<dbReference type="PANTHER" id="PTHR30349">
    <property type="entry name" value="PHAGE INTEGRASE-RELATED"/>
    <property type="match status" value="1"/>
</dbReference>
<name>A0A419T8A7_9FIRM</name>
<comment type="caution">
    <text evidence="5">The sequence shown here is derived from an EMBL/GenBank/DDBJ whole genome shotgun (WGS) entry which is preliminary data.</text>
</comment>
<dbReference type="Proteomes" id="UP000284277">
    <property type="component" value="Unassembled WGS sequence"/>
</dbReference>
<accession>A0A419T8A7</accession>
<dbReference type="InterPro" id="IPR010998">
    <property type="entry name" value="Integrase_recombinase_N"/>
</dbReference>
<dbReference type="InterPro" id="IPR050090">
    <property type="entry name" value="Tyrosine_recombinase_XerCD"/>
</dbReference>
<dbReference type="PROSITE" id="PS51898">
    <property type="entry name" value="TYR_RECOMBINASE"/>
    <property type="match status" value="1"/>
</dbReference>
<evidence type="ECO:0000256" key="1">
    <source>
        <dbReference type="ARBA" id="ARBA00008857"/>
    </source>
</evidence>
<evidence type="ECO:0000256" key="2">
    <source>
        <dbReference type="ARBA" id="ARBA00023125"/>
    </source>
</evidence>
<keyword evidence="3" id="KW-0233">DNA recombination</keyword>
<dbReference type="InterPro" id="IPR013762">
    <property type="entry name" value="Integrase-like_cat_sf"/>
</dbReference>
<dbReference type="PANTHER" id="PTHR30349:SF41">
    <property type="entry name" value="INTEGRASE_RECOMBINASE PROTEIN MJ0367-RELATED"/>
    <property type="match status" value="1"/>
</dbReference>
<keyword evidence="6" id="KW-1185">Reference proteome</keyword>
<evidence type="ECO:0000313" key="5">
    <source>
        <dbReference type="EMBL" id="RKD33679.1"/>
    </source>
</evidence>
<dbReference type="GO" id="GO:0015074">
    <property type="term" value="P:DNA integration"/>
    <property type="evidence" value="ECO:0007669"/>
    <property type="project" value="InterPro"/>
</dbReference>
<evidence type="ECO:0000256" key="3">
    <source>
        <dbReference type="ARBA" id="ARBA00023172"/>
    </source>
</evidence>
<keyword evidence="2" id="KW-0238">DNA-binding</keyword>
<sequence length="388" mass="44900">MARRGENIYKRKDGRWEGRSLNQSGKYHYFYAKTYKAVKEKMKDFKEDKEKVKLIKHNNASEQFLAWLTGDVSSRVKPSTYESYYSCVYKHIIPFFMKREHNCIEKDSVSSFVIHIREDELIAETSKKKIFAIFKIALKEILKTSPHLHEFLELVKLPSTDYGEVQVFTSKEQRAIEQGALKSKDACAIGIILCFYTGIRLGELCALKWSDIDFESGTMSILRTVSRIRVFDSEENKTTLHVGLPKSRKSIRKIPLPEFLLNLLINSSLYKGDNNSFIFTGNEDPYNPRRFQNMFKRILRDNNIVDRKFHAIRHTFATRALELGVDIKTVSELLGHSGVSITLNVYAHSLMEHKKAAINKFNDLYLMNIESAKLAVNYPVLTTERVCL</sequence>
<dbReference type="GO" id="GO:0006310">
    <property type="term" value="P:DNA recombination"/>
    <property type="evidence" value="ECO:0007669"/>
    <property type="project" value="UniProtKB-KW"/>
</dbReference>
<protein>
    <submittedName>
        <fullName evidence="5">Integrase</fullName>
    </submittedName>
</protein>
<dbReference type="EMBL" id="MCIA01000006">
    <property type="protein sequence ID" value="RKD33679.1"/>
    <property type="molecule type" value="Genomic_DNA"/>
</dbReference>
<reference evidence="5 6" key="1">
    <citation type="submission" date="2016-08" db="EMBL/GenBank/DDBJ databases">
        <title>A new outlook on sporulation: Clostridium algidixylanolyticum.</title>
        <authorList>
            <person name="Poppleton D.I."/>
            <person name="Gribaldo S."/>
        </authorList>
    </citation>
    <scope>NUCLEOTIDE SEQUENCE [LARGE SCALE GENOMIC DNA]</scope>
    <source>
        <strain evidence="5 6">SPL73</strain>
    </source>
</reference>
<dbReference type="SUPFAM" id="SSF56349">
    <property type="entry name" value="DNA breaking-rejoining enzymes"/>
    <property type="match status" value="1"/>
</dbReference>
<dbReference type="GO" id="GO:0003677">
    <property type="term" value="F:DNA binding"/>
    <property type="evidence" value="ECO:0007669"/>
    <property type="project" value="UniProtKB-KW"/>
</dbReference>
<dbReference type="Gene3D" id="1.10.443.10">
    <property type="entry name" value="Intergrase catalytic core"/>
    <property type="match status" value="1"/>
</dbReference>
<dbReference type="AlphaFoldDB" id="A0A419T8A7"/>
<dbReference type="InterPro" id="IPR011010">
    <property type="entry name" value="DNA_brk_join_enz"/>
</dbReference>
<comment type="similarity">
    <text evidence="1">Belongs to the 'phage' integrase family.</text>
</comment>
<organism evidence="5 6">
    <name type="scientific">Lacrimispora algidixylanolytica</name>
    <dbReference type="NCBI Taxonomy" id="94868"/>
    <lineage>
        <taxon>Bacteria</taxon>
        <taxon>Bacillati</taxon>
        <taxon>Bacillota</taxon>
        <taxon>Clostridia</taxon>
        <taxon>Lachnospirales</taxon>
        <taxon>Lachnospiraceae</taxon>
        <taxon>Lacrimispora</taxon>
    </lineage>
</organism>
<dbReference type="CDD" id="cd01189">
    <property type="entry name" value="INT_ICEBs1_C_like"/>
    <property type="match status" value="1"/>
</dbReference>